<keyword evidence="10" id="KW-1185">Reference proteome</keyword>
<feature type="transmembrane region" description="Helical" evidence="7">
    <location>
        <begin position="6"/>
        <end position="28"/>
    </location>
</feature>
<feature type="transmembrane region" description="Helical" evidence="7">
    <location>
        <begin position="178"/>
        <end position="199"/>
    </location>
</feature>
<organism evidence="9 10">
    <name type="scientific">Sphaerosporella brunnea</name>
    <dbReference type="NCBI Taxonomy" id="1250544"/>
    <lineage>
        <taxon>Eukaryota</taxon>
        <taxon>Fungi</taxon>
        <taxon>Dikarya</taxon>
        <taxon>Ascomycota</taxon>
        <taxon>Pezizomycotina</taxon>
        <taxon>Pezizomycetes</taxon>
        <taxon>Pezizales</taxon>
        <taxon>Pyronemataceae</taxon>
        <taxon>Sphaerosporella</taxon>
    </lineage>
</organism>
<dbReference type="PANTHER" id="PTHR33048">
    <property type="entry name" value="PTH11-LIKE INTEGRAL MEMBRANE PROTEIN (AFU_ORTHOLOGUE AFUA_5G11245)"/>
    <property type="match status" value="1"/>
</dbReference>
<feature type="region of interest" description="Disordered" evidence="6">
    <location>
        <begin position="497"/>
        <end position="524"/>
    </location>
</feature>
<feature type="transmembrane region" description="Helical" evidence="7">
    <location>
        <begin position="40"/>
        <end position="58"/>
    </location>
</feature>
<comment type="subcellular location">
    <subcellularLocation>
        <location evidence="1">Membrane</location>
        <topology evidence="1">Multi-pass membrane protein</topology>
    </subcellularLocation>
</comment>
<dbReference type="EMBL" id="VXIS01000025">
    <property type="protein sequence ID" value="KAA8912293.1"/>
    <property type="molecule type" value="Genomic_DNA"/>
</dbReference>
<reference evidence="9 10" key="1">
    <citation type="submission" date="2019-09" db="EMBL/GenBank/DDBJ databases">
        <title>Draft genome of the ectomycorrhizal ascomycete Sphaerosporella brunnea.</title>
        <authorList>
            <consortium name="DOE Joint Genome Institute"/>
            <person name="Benucci G.M."/>
            <person name="Marozzi G."/>
            <person name="Antonielli L."/>
            <person name="Sanchez S."/>
            <person name="Marco P."/>
            <person name="Wang X."/>
            <person name="Falini L.B."/>
            <person name="Barry K."/>
            <person name="Haridas S."/>
            <person name="Lipzen A."/>
            <person name="Labutti K."/>
            <person name="Grigoriev I.V."/>
            <person name="Murat C."/>
            <person name="Martin F."/>
            <person name="Albertini E."/>
            <person name="Donnini D."/>
            <person name="Bonito G."/>
        </authorList>
    </citation>
    <scope>NUCLEOTIDE SEQUENCE [LARGE SCALE GENOMIC DNA]</scope>
    <source>
        <strain evidence="9 10">Sb_GMNB300</strain>
    </source>
</reference>
<feature type="compositionally biased region" description="Basic and acidic residues" evidence="6">
    <location>
        <begin position="509"/>
        <end position="524"/>
    </location>
</feature>
<keyword evidence="4 7" id="KW-0472">Membrane</keyword>
<dbReference type="AlphaFoldDB" id="A0A5J5F690"/>
<dbReference type="GO" id="GO:0016020">
    <property type="term" value="C:membrane"/>
    <property type="evidence" value="ECO:0007669"/>
    <property type="project" value="UniProtKB-SubCell"/>
</dbReference>
<comment type="caution">
    <text evidence="9">The sequence shown here is derived from an EMBL/GenBank/DDBJ whole genome shotgun (WGS) entry which is preliminary data.</text>
</comment>
<name>A0A5J5F690_9PEZI</name>
<dbReference type="PANTHER" id="PTHR33048:SF47">
    <property type="entry name" value="INTEGRAL MEMBRANE PROTEIN-RELATED"/>
    <property type="match status" value="1"/>
</dbReference>
<comment type="similarity">
    <text evidence="5">Belongs to the SAT4 family.</text>
</comment>
<protein>
    <recommendedName>
        <fullName evidence="8">Rhodopsin domain-containing protein</fullName>
    </recommendedName>
</protein>
<dbReference type="InterPro" id="IPR052337">
    <property type="entry name" value="SAT4-like"/>
</dbReference>
<evidence type="ECO:0000256" key="1">
    <source>
        <dbReference type="ARBA" id="ARBA00004141"/>
    </source>
</evidence>
<feature type="domain" description="Rhodopsin" evidence="8">
    <location>
        <begin position="24"/>
        <end position="266"/>
    </location>
</feature>
<feature type="transmembrane region" description="Helical" evidence="7">
    <location>
        <begin position="130"/>
        <end position="158"/>
    </location>
</feature>
<feature type="region of interest" description="Disordered" evidence="6">
    <location>
        <begin position="417"/>
        <end position="461"/>
    </location>
</feature>
<gene>
    <name evidence="9" type="ORF">FN846DRAFT_321919</name>
</gene>
<sequence length="524" mass="57034">MLHGWATITIEWTLASLALIFVLLRIYVRFTTPSSVRYKLSDAIIIVAWLSLATMVSLDTAMAKLYLFEPGSFFNQPMIRKNDSVEENVQALQLLYGSAFPYTMSIYLVKAAIIAWYYSITPPTLARCRMALHVMCGCCIFGFLVAMGFSMLSCLPISRNWRLDQGFCIATAQMPTFFATFTCHVCTEIFIFVYPMPLLKIVPQRRRTCGIGFLFALGILSIIATLARVTAIGISATAPVVAVWTSVECSTGVIIACCPALRMLFQSKKPPVRLHFKSGSHTGQFNSTDTYVLTQTPRAGVMANEIWDGTDSTAPEWIKLGSRDAMHAMKMGGCAGGGRDIELGGCMGESHVLTHRAGLEGGYLSRPPMAYPGFVLQPGRGIIRHAPGVTASPPGPTGTPCWMNLPDPPFLSEKKKEAGEGAAAAAANEAKRISSSSESKVRCETEELGEQGEGAEGKEDDGIVLESRGRVGTLDRIVETLTEPAAAASKRCIWSQGSFGDRANHRRQKNNEEDKTALSKETLL</sequence>
<dbReference type="Pfam" id="PF20684">
    <property type="entry name" value="Fung_rhodopsin"/>
    <property type="match status" value="1"/>
</dbReference>
<evidence type="ECO:0000256" key="4">
    <source>
        <dbReference type="ARBA" id="ARBA00023136"/>
    </source>
</evidence>
<evidence type="ECO:0000256" key="2">
    <source>
        <dbReference type="ARBA" id="ARBA00022692"/>
    </source>
</evidence>
<evidence type="ECO:0000256" key="7">
    <source>
        <dbReference type="SAM" id="Phobius"/>
    </source>
</evidence>
<evidence type="ECO:0000256" key="6">
    <source>
        <dbReference type="SAM" id="MobiDB-lite"/>
    </source>
</evidence>
<evidence type="ECO:0000256" key="5">
    <source>
        <dbReference type="ARBA" id="ARBA00038359"/>
    </source>
</evidence>
<feature type="transmembrane region" description="Helical" evidence="7">
    <location>
        <begin position="99"/>
        <end position="118"/>
    </location>
</feature>
<proteinExistence type="inferred from homology"/>
<evidence type="ECO:0000313" key="9">
    <source>
        <dbReference type="EMBL" id="KAA8912293.1"/>
    </source>
</evidence>
<dbReference type="Proteomes" id="UP000326924">
    <property type="component" value="Unassembled WGS sequence"/>
</dbReference>
<accession>A0A5J5F690</accession>
<evidence type="ECO:0000259" key="8">
    <source>
        <dbReference type="Pfam" id="PF20684"/>
    </source>
</evidence>
<keyword evidence="3 7" id="KW-1133">Transmembrane helix</keyword>
<keyword evidence="2 7" id="KW-0812">Transmembrane</keyword>
<evidence type="ECO:0000256" key="3">
    <source>
        <dbReference type="ARBA" id="ARBA00022989"/>
    </source>
</evidence>
<dbReference type="InParanoid" id="A0A5J5F690"/>
<feature type="transmembrane region" description="Helical" evidence="7">
    <location>
        <begin position="211"/>
        <end position="235"/>
    </location>
</feature>
<dbReference type="InterPro" id="IPR049326">
    <property type="entry name" value="Rhodopsin_dom_fungi"/>
</dbReference>
<evidence type="ECO:0000313" key="10">
    <source>
        <dbReference type="Proteomes" id="UP000326924"/>
    </source>
</evidence>
<dbReference type="OrthoDB" id="10017208at2759"/>